<feature type="domain" description="CD-NTase associated protein 4-like DNA endonuclease" evidence="1">
    <location>
        <begin position="12"/>
        <end position="82"/>
    </location>
</feature>
<proteinExistence type="predicted"/>
<organism evidence="2 3">
    <name type="scientific">Streptomyces cellulosae</name>
    <dbReference type="NCBI Taxonomy" id="1968"/>
    <lineage>
        <taxon>Bacteria</taxon>
        <taxon>Bacillati</taxon>
        <taxon>Actinomycetota</taxon>
        <taxon>Actinomycetes</taxon>
        <taxon>Kitasatosporales</taxon>
        <taxon>Streptomycetaceae</taxon>
        <taxon>Streptomyces</taxon>
    </lineage>
</organism>
<comment type="caution">
    <text evidence="2">The sequence shown here is derived from an EMBL/GenBank/DDBJ whole genome shotgun (WGS) entry which is preliminary data.</text>
</comment>
<evidence type="ECO:0000313" key="3">
    <source>
        <dbReference type="Proteomes" id="UP001600650"/>
    </source>
</evidence>
<dbReference type="InterPro" id="IPR025382">
    <property type="entry name" value="Cap4-like_endonuclease_dom"/>
</dbReference>
<dbReference type="EMBL" id="JBHVBU010000002">
    <property type="protein sequence ID" value="MFE7961611.1"/>
    <property type="molecule type" value="Genomic_DNA"/>
</dbReference>
<accession>A0ABW6J8Z7</accession>
<dbReference type="Pfam" id="PF14130">
    <property type="entry name" value="Cap4_nuclease"/>
    <property type="match status" value="1"/>
</dbReference>
<sequence length="398" mass="45392">MPWEVLHEPAEDSGSETADRYEYQYQVVARHCCDLGIGDLLWILCEWHTDYILAFSGGRYALVSVKHRELSQGHWTLRRLCDDGALATLYARWRECRKPYQTRLATNAALDRDSARLAKACAEREMATLRGFARDLWENLECTTEEEALEFLASLRIEHELPPRKYIRAHNIENHVRPMLARTQGQRFDGPTVYDAIVDVVRQAARAVNNDQGHAWVLSTSDGLNSSTLLEQDLRKRLIDEERIAARLRQIPFNGPALLQSDTQRDSAGESRLAKKLRRGGIGETGIHSARRTRRSWATFAAQYSAPLPHEDDLVDDLTTRVLHEAGLAEADAWSETSYGRKMLSLLNERLRPENIGVPHEVHVDRLHLLGLVYQLTDECKVWWSPEFDVDADGEEAS</sequence>
<name>A0ABW6J8Z7_STRCE</name>
<protein>
    <submittedName>
        <fullName evidence="2">DsDNA nuclease domain-containing protein</fullName>
    </submittedName>
</protein>
<evidence type="ECO:0000259" key="1">
    <source>
        <dbReference type="Pfam" id="PF14130"/>
    </source>
</evidence>
<dbReference type="RefSeq" id="WP_381724551.1">
    <property type="nucleotide sequence ID" value="NZ_JBHVBU010000002.1"/>
</dbReference>
<keyword evidence="3" id="KW-1185">Reference proteome</keyword>
<gene>
    <name evidence="2" type="ORF">ACFU0X_00940</name>
</gene>
<dbReference type="Proteomes" id="UP001600650">
    <property type="component" value="Unassembled WGS sequence"/>
</dbReference>
<evidence type="ECO:0000313" key="2">
    <source>
        <dbReference type="EMBL" id="MFE7961611.1"/>
    </source>
</evidence>
<reference evidence="2 3" key="1">
    <citation type="submission" date="2024-09" db="EMBL/GenBank/DDBJ databases">
        <title>The Natural Products Discovery Center: Release of the First 8490 Sequenced Strains for Exploring Actinobacteria Biosynthetic Diversity.</title>
        <authorList>
            <person name="Kalkreuter E."/>
            <person name="Kautsar S.A."/>
            <person name="Yang D."/>
            <person name="Bader C.D."/>
            <person name="Teijaro C.N."/>
            <person name="Fluegel L."/>
            <person name="Davis C.M."/>
            <person name="Simpson J.R."/>
            <person name="Lauterbach L."/>
            <person name="Steele A.D."/>
            <person name="Gui C."/>
            <person name="Meng S."/>
            <person name="Li G."/>
            <person name="Viehrig K."/>
            <person name="Ye F."/>
            <person name="Su P."/>
            <person name="Kiefer A.F."/>
            <person name="Nichols A."/>
            <person name="Cepeda A.J."/>
            <person name="Yan W."/>
            <person name="Fan B."/>
            <person name="Jiang Y."/>
            <person name="Adhikari A."/>
            <person name="Zheng C.-J."/>
            <person name="Schuster L."/>
            <person name="Cowan T.M."/>
            <person name="Smanski M.J."/>
            <person name="Chevrette M.G."/>
            <person name="De Carvalho L.P.S."/>
            <person name="Shen B."/>
        </authorList>
    </citation>
    <scope>NUCLEOTIDE SEQUENCE [LARGE SCALE GENOMIC DNA]</scope>
    <source>
        <strain evidence="2 3">NPDC057399</strain>
    </source>
</reference>